<dbReference type="GO" id="GO:0097708">
    <property type="term" value="C:intracellular vesicle"/>
    <property type="evidence" value="ECO:0007669"/>
    <property type="project" value="EnsemblFungi"/>
</dbReference>
<dbReference type="GO" id="GO:0043332">
    <property type="term" value="C:mating projection tip"/>
    <property type="evidence" value="ECO:0007669"/>
    <property type="project" value="TreeGrafter"/>
</dbReference>
<dbReference type="InterPro" id="IPR037883">
    <property type="entry name" value="Knr4/Smi1-like_sf"/>
</dbReference>
<dbReference type="RefSeq" id="XP_016639474.1">
    <property type="nucleotide sequence ID" value="XM_016790964.1"/>
</dbReference>
<dbReference type="PIRSF" id="PIRSF017023">
    <property type="entry name" value="KNR4"/>
    <property type="match status" value="1"/>
</dbReference>
<dbReference type="PANTHER" id="PTHR47432:SF1">
    <property type="entry name" value="CELL WALL ASSEMBLY REGULATOR SMI1"/>
    <property type="match status" value="1"/>
</dbReference>
<evidence type="ECO:0000256" key="2">
    <source>
        <dbReference type="SAM" id="MobiDB-lite"/>
    </source>
</evidence>
<dbReference type="PANTHER" id="PTHR47432">
    <property type="entry name" value="CELL WALL ASSEMBLY REGULATOR SMI1"/>
    <property type="match status" value="1"/>
</dbReference>
<dbReference type="GO" id="GO:0032153">
    <property type="term" value="C:cell division site"/>
    <property type="evidence" value="ECO:0007669"/>
    <property type="project" value="EnsemblFungi"/>
</dbReference>
<evidence type="ECO:0000313" key="4">
    <source>
        <dbReference type="EMBL" id="KEZ39675.1"/>
    </source>
</evidence>
<dbReference type="GeneID" id="27728689"/>
<dbReference type="OMA" id="ESLMVHD"/>
<reference evidence="4 5" key="1">
    <citation type="journal article" date="2014" name="Genome Announc.">
        <title>Draft genome sequence of the pathogenic fungus Scedosporium apiospermum.</title>
        <authorList>
            <person name="Vandeputte P."/>
            <person name="Ghamrawi S."/>
            <person name="Rechenmann M."/>
            <person name="Iltis A."/>
            <person name="Giraud S."/>
            <person name="Fleury M."/>
            <person name="Thornton C."/>
            <person name="Delhaes L."/>
            <person name="Meyer W."/>
            <person name="Papon N."/>
            <person name="Bouchara J.P."/>
        </authorList>
    </citation>
    <scope>NUCLEOTIDE SEQUENCE [LARGE SCALE GENOMIC DNA]</scope>
    <source>
        <strain evidence="4 5">IHEM 14462</strain>
    </source>
</reference>
<dbReference type="SUPFAM" id="SSF160631">
    <property type="entry name" value="SMI1/KNR4-like"/>
    <property type="match status" value="1"/>
</dbReference>
<evidence type="ECO:0000256" key="1">
    <source>
        <dbReference type="ARBA" id="ARBA00005303"/>
    </source>
</evidence>
<keyword evidence="5" id="KW-1185">Reference proteome</keyword>
<dbReference type="VEuPathDB" id="FungiDB:SAPIO_CDS9617"/>
<feature type="region of interest" description="Disordered" evidence="2">
    <location>
        <begin position="387"/>
        <end position="532"/>
    </location>
</feature>
<dbReference type="KEGG" id="sapo:SAPIO_CDS9617"/>
<feature type="region of interest" description="Disordered" evidence="2">
    <location>
        <begin position="48"/>
        <end position="104"/>
    </location>
</feature>
<dbReference type="HOGENOM" id="CLU_024700_0_0_1"/>
<comment type="similarity">
    <text evidence="1">Belongs to the KNR4/SMI1 family.</text>
</comment>
<feature type="compositionally biased region" description="Basic and acidic residues" evidence="2">
    <location>
        <begin position="471"/>
        <end position="497"/>
    </location>
</feature>
<dbReference type="SMART" id="SM00860">
    <property type="entry name" value="SMI1_KNR4"/>
    <property type="match status" value="1"/>
</dbReference>
<feature type="compositionally biased region" description="Low complexity" evidence="2">
    <location>
        <begin position="91"/>
        <end position="102"/>
    </location>
</feature>
<accession>A0A084FX63</accession>
<comment type="caution">
    <text evidence="4">The sequence shown here is derived from an EMBL/GenBank/DDBJ whole genome shotgun (WGS) entry which is preliminary data.</text>
</comment>
<gene>
    <name evidence="4" type="ORF">SAPIO_CDS9617</name>
</gene>
<dbReference type="Proteomes" id="UP000028545">
    <property type="component" value="Unassembled WGS sequence"/>
</dbReference>
<dbReference type="EMBL" id="JOWA01000143">
    <property type="protein sequence ID" value="KEZ39675.1"/>
    <property type="molecule type" value="Genomic_DNA"/>
</dbReference>
<proteinExistence type="inferred from homology"/>
<sequence>MASFGAALRSFWHTMTSNDRHSTFDSPYRTGRHVPLEGRNGMLTSVATASESRADINAPYRDDGTRSSDFNAPISPYTPTNTSSGHYSPGLRSSSAQRLSQSNDGFEVQGQAAGDVQMQSFQDGLPPPPPVTHTWRRIDAWAEDNYPELFDQLGEGATQNDLNELEHILDCSLPQDVRESLMVHDGQERLGMPTGIIFSSMLLDCEEIVQEWENWRKVTSEILDDAAALRSPIPAKPTVNGASSSSNEASSSRSHSSPRNSGSWRQDLMARQSSIPPNAIQKTYAHPAWIPLVRDWGGNNIAVDLAPGPAGNWGQVILFGRDYDTKYVVARSWAAFLAVVADDMSSGRWFVDEDTNELKLKEFKQARVEPSYFEILRWRMDQKHGRRAAAVAAKRKSMAPGRGSPTAPGSPTSSPYASPTDPNAAQRGRSMQRLSSHSPLTSPKPGAYGKSSPLARVNEESLAPIVTTDLKPPKLVEVDTPRPSEDDPSTKATDPKNGDSAQGKGKENEAPGAKLNGKLPDVNDGAMRTIEI</sequence>
<dbReference type="InterPro" id="IPR018958">
    <property type="entry name" value="Knr4/Smi1-like_dom"/>
</dbReference>
<feature type="region of interest" description="Disordered" evidence="2">
    <location>
        <begin position="233"/>
        <end position="265"/>
    </location>
</feature>
<dbReference type="InterPro" id="IPR051873">
    <property type="entry name" value="KNR4/SMI1_regulator"/>
</dbReference>
<feature type="domain" description="Knr4/Smi1-like" evidence="3">
    <location>
        <begin position="156"/>
        <end position="339"/>
    </location>
</feature>
<name>A0A084FX63_PSEDA</name>
<dbReference type="GO" id="GO:0070880">
    <property type="term" value="P:fungal-type cell wall beta-glucan biosynthetic process"/>
    <property type="evidence" value="ECO:0007669"/>
    <property type="project" value="TreeGrafter"/>
</dbReference>
<dbReference type="OrthoDB" id="2305498at2759"/>
<feature type="compositionally biased region" description="Polar residues" evidence="2">
    <location>
        <begin position="432"/>
        <end position="441"/>
    </location>
</feature>
<feature type="compositionally biased region" description="Low complexity" evidence="2">
    <location>
        <begin position="241"/>
        <end position="263"/>
    </location>
</feature>
<dbReference type="Gene3D" id="3.40.1580.10">
    <property type="entry name" value="SMI1/KNR4-like"/>
    <property type="match status" value="1"/>
</dbReference>
<evidence type="ECO:0000259" key="3">
    <source>
        <dbReference type="SMART" id="SM00860"/>
    </source>
</evidence>
<dbReference type="GO" id="GO:0030674">
    <property type="term" value="F:protein-macromolecule adaptor activity"/>
    <property type="evidence" value="ECO:0007669"/>
    <property type="project" value="EnsemblFungi"/>
</dbReference>
<dbReference type="Pfam" id="PF09346">
    <property type="entry name" value="SMI1_KNR4"/>
    <property type="match status" value="1"/>
</dbReference>
<protein>
    <submittedName>
        <fullName evidence="4">Glucan synthesis regulatory protein</fullName>
    </submittedName>
</protein>
<dbReference type="InterPro" id="IPR009203">
    <property type="entry name" value="Knr4/Smi1"/>
</dbReference>
<dbReference type="AlphaFoldDB" id="A0A084FX63"/>
<feature type="compositionally biased region" description="Polar residues" evidence="2">
    <location>
        <begin position="77"/>
        <end position="86"/>
    </location>
</feature>
<organism evidence="4 5">
    <name type="scientific">Pseudallescheria apiosperma</name>
    <name type="common">Scedosporium apiospermum</name>
    <dbReference type="NCBI Taxonomy" id="563466"/>
    <lineage>
        <taxon>Eukaryota</taxon>
        <taxon>Fungi</taxon>
        <taxon>Dikarya</taxon>
        <taxon>Ascomycota</taxon>
        <taxon>Pezizomycotina</taxon>
        <taxon>Sordariomycetes</taxon>
        <taxon>Hypocreomycetidae</taxon>
        <taxon>Microascales</taxon>
        <taxon>Microascaceae</taxon>
        <taxon>Scedosporium</taxon>
    </lineage>
</organism>
<evidence type="ECO:0000313" key="5">
    <source>
        <dbReference type="Proteomes" id="UP000028545"/>
    </source>
</evidence>
<feature type="compositionally biased region" description="Low complexity" evidence="2">
    <location>
        <begin position="399"/>
        <end position="422"/>
    </location>
</feature>